<dbReference type="Gene3D" id="3.10.350.10">
    <property type="entry name" value="LysM domain"/>
    <property type="match status" value="1"/>
</dbReference>
<comment type="caution">
    <text evidence="3">The sequence shown here is derived from an EMBL/GenBank/DDBJ whole genome shotgun (WGS) entry which is preliminary data.</text>
</comment>
<dbReference type="Proteomes" id="UP001499915">
    <property type="component" value="Unassembled WGS sequence"/>
</dbReference>
<organism evidence="3 4">
    <name type="scientific">Marinobacterium maritimum</name>
    <dbReference type="NCBI Taxonomy" id="500162"/>
    <lineage>
        <taxon>Bacteria</taxon>
        <taxon>Pseudomonadati</taxon>
        <taxon>Pseudomonadota</taxon>
        <taxon>Gammaproteobacteria</taxon>
        <taxon>Oceanospirillales</taxon>
        <taxon>Oceanospirillaceae</taxon>
        <taxon>Marinobacterium</taxon>
    </lineage>
</organism>
<dbReference type="InterPro" id="IPR018392">
    <property type="entry name" value="LysM"/>
</dbReference>
<dbReference type="PROSITE" id="PS51782">
    <property type="entry name" value="LYSM"/>
    <property type="match status" value="1"/>
</dbReference>
<evidence type="ECO:0000259" key="2">
    <source>
        <dbReference type="PROSITE" id="PS51782"/>
    </source>
</evidence>
<evidence type="ECO:0000256" key="1">
    <source>
        <dbReference type="SAM" id="MobiDB-lite"/>
    </source>
</evidence>
<protein>
    <recommendedName>
        <fullName evidence="2">LysM domain-containing protein</fullName>
    </recommendedName>
</protein>
<gene>
    <name evidence="3" type="ORF">GCM10009104_34660</name>
</gene>
<proteinExistence type="predicted"/>
<dbReference type="CDD" id="cd00118">
    <property type="entry name" value="LysM"/>
    <property type="match status" value="1"/>
</dbReference>
<dbReference type="SMART" id="SM00257">
    <property type="entry name" value="LysM"/>
    <property type="match status" value="1"/>
</dbReference>
<dbReference type="InterPro" id="IPR036779">
    <property type="entry name" value="LysM_dom_sf"/>
</dbReference>
<feature type="compositionally biased region" description="Basic and acidic residues" evidence="1">
    <location>
        <begin position="1265"/>
        <end position="1282"/>
    </location>
</feature>
<accession>A0ABP3TJL8</accession>
<dbReference type="EMBL" id="BAAAET010000007">
    <property type="protein sequence ID" value="GAA0702361.1"/>
    <property type="molecule type" value="Genomic_DNA"/>
</dbReference>
<feature type="region of interest" description="Disordered" evidence="1">
    <location>
        <begin position="81"/>
        <end position="105"/>
    </location>
</feature>
<name>A0ABP3TJL8_9GAMM</name>
<feature type="region of interest" description="Disordered" evidence="1">
    <location>
        <begin position="1263"/>
        <end position="1282"/>
    </location>
</feature>
<evidence type="ECO:0000313" key="4">
    <source>
        <dbReference type="Proteomes" id="UP001499915"/>
    </source>
</evidence>
<evidence type="ECO:0000313" key="3">
    <source>
        <dbReference type="EMBL" id="GAA0702361.1"/>
    </source>
</evidence>
<sequence length="1282" mass="144555">MAGQTLASQATATHSYTIQKDECLSLLAKRFGTTVDALQRLNSDQIKNIHLIYAGRQIKTPAPPEQAPSAKQADDIETIEAIEPDTDTKRTPVPDYRQQGKTANGNTTCSEAEVTYADVLYVAQHPKSNRPEWYAFTQEALDSLRLERSHLASAIQQDDLDTTHHNLTRLGILSKLAGKSFEAFLSEEDAKHYQDLLFKQTVLKSSAEQFYQDGPESFVYKLLQENPVNLREEIQEQIDLDIANELCAIDYNKFNPLRSPSLQLEAWISEAELGREIRQYQTLISFREKTKRDAYEAGYKKLVSYYEDQIKILEEKAIKAAPGKISDDGSRFVFDRNRNYFTSRKEKQIEHGIKQLKRCRDKCYSRKELMFEEPAESHQNLKEFWDKELPFAHQRLMAGRVYRYHPTRFVRYLKKVNGFGFALIDQCLPYEKLIGTTESHYGPKEFGKEWRDKEGPLFDDRNKLSNQSQVFKSIYTRMNPEGKDGQGYIEQILDDIKTGTQWAYYPTCAILATIEAILEEQQAGLSALLDGQLPPGFFQHILWVKKLALSRLDRLEKLAERNAREGKLEPGRCWLEQPLTTYTLLREDTPYIPKEKSYGAFLNKAGKADLQVVECSLLSEGKVFYIRSAEWFMPEKDNKEIACLGHVKHITTSMNIQQVVSRKEHTKTARAAIFAALNNLEIKGLSAELVKTPSASASYDSCFWHGNLHTQWGLTDTGTSAYVVDAEAQSMRFSAKAESSLDLPFNAVNPISLKKALKAGGSVSMSLTLLSGQLSFACWLPLVEGNQNYTSHEVSKVNGHTFLIPYYKFSDGVRSKVDYNAGKLLAYVSASVYGLAGVSCNLGASLELGPSEIDGSIGLKGRAISRSNHPNRYIDSEAIEVDQKLPTAAQAGAHTDVFAGVEAGGTVGADIYWRPLDHEQEKYLDPMKLGCFSAHAAVNYGLRGSAEFKIALHNGRLLLIAAAGGTLGLGFHGKVAIEIDAMAADRFLACVLGVFNQSGFQKLAFLGEEPGEFESLNTLLTIAVAAGLTIGQAILLPVVTYERYKISVMRNEYAPVLALNIIQENSKGITSSWVQSLPPETLAKLISILISKQNTRTENKIKISYDNKNRLDSLMKIFSWIVNNPKNLKNKENSRKQFEQTLFIMGNNNRNKNIGYITKWESFCTNWWKIADFIKKTIDMEYISEPDKAFSIISIFNEKSKELCSNIACYECSIVSSNHFGTSILKHYIAYDKNPQRHKNIRKQEDIKSAIKHQKMIIQKLSRSNPKDKELSKPSEFKWELA</sequence>
<keyword evidence="4" id="KW-1185">Reference proteome</keyword>
<dbReference type="RefSeq" id="WP_343808952.1">
    <property type="nucleotide sequence ID" value="NZ_BAAAET010000007.1"/>
</dbReference>
<feature type="domain" description="LysM" evidence="2">
    <location>
        <begin position="14"/>
        <end position="60"/>
    </location>
</feature>
<dbReference type="Pfam" id="PF01476">
    <property type="entry name" value="LysM"/>
    <property type="match status" value="1"/>
</dbReference>
<reference evidence="4" key="1">
    <citation type="journal article" date="2019" name="Int. J. Syst. Evol. Microbiol.">
        <title>The Global Catalogue of Microorganisms (GCM) 10K type strain sequencing project: providing services to taxonomists for standard genome sequencing and annotation.</title>
        <authorList>
            <consortium name="The Broad Institute Genomics Platform"/>
            <consortium name="The Broad Institute Genome Sequencing Center for Infectious Disease"/>
            <person name="Wu L."/>
            <person name="Ma J."/>
        </authorList>
    </citation>
    <scope>NUCLEOTIDE SEQUENCE [LARGE SCALE GENOMIC DNA]</scope>
    <source>
        <strain evidence="4">JCM 15134</strain>
    </source>
</reference>